<keyword evidence="1" id="KW-0614">Plasmid</keyword>
<geneLocation type="plasmid" evidence="1">
    <name>pCAR10</name>
</geneLocation>
<dbReference type="RefSeq" id="WP_000210715.1">
    <property type="nucleotide sequence ID" value="NZ_KT754161.1"/>
</dbReference>
<dbReference type="EMBL" id="KT754161">
    <property type="protein sequence ID" value="AMQ11563.1"/>
    <property type="molecule type" value="Genomic_DNA"/>
</dbReference>
<dbReference type="AlphaFoldDB" id="A0A142CLW8"/>
<sequence>MTTNSNGAPGNTRHLNDIAVCCENPGMRVICVDDAESDFWLSASLPCATVLEGKLRISQDVLVLQRERGHCLFPGTPGAGMSITKQPMYRFFLAKSDVSQIKALYSGEDGERLAEVIRQNCNVWYPLKPGDGHHDK</sequence>
<proteinExistence type="predicted"/>
<accession>A0A142CLW8</accession>
<evidence type="ECO:0000313" key="1">
    <source>
        <dbReference type="EMBL" id="AMQ11563.1"/>
    </source>
</evidence>
<protein>
    <submittedName>
        <fullName evidence="1">Uncharacterized protein</fullName>
    </submittedName>
</protein>
<organism evidence="1">
    <name type="scientific">Shigella dysenteriae 1</name>
    <dbReference type="NCBI Taxonomy" id="984897"/>
    <lineage>
        <taxon>Bacteria</taxon>
        <taxon>Pseudomonadati</taxon>
        <taxon>Pseudomonadota</taxon>
        <taxon>Gammaproteobacteria</taxon>
        <taxon>Enterobacterales</taxon>
        <taxon>Enterobacteriaceae</taxon>
        <taxon>Shigella</taxon>
    </lineage>
</organism>
<reference evidence="1" key="1">
    <citation type="journal article" date="2016" name="Nat. Microbiol.">
        <title>Global phylogeography and evolutionary history of Shigella dysenteriae type 1.</title>
        <authorList>
            <person name="Njamkepo E."/>
            <person name="Fawal N."/>
            <person name="Tran-Dien A."/>
            <person name="Hawkey J."/>
            <person name="Strockbine N."/>
            <person name="Jenkins C."/>
            <person name="Talukder K.A."/>
            <person name="Bercion R."/>
            <person name="Kuleshov K."/>
            <person name="Kolinska R."/>
            <person name="Russell J.E."/>
            <person name="Kaftyreva L."/>
            <person name="Accou-Demartin M."/>
            <person name="Karas A."/>
            <person name="Vandenberg O."/>
            <person name="Mather A.E."/>
            <person name="Mason C.J."/>
            <person name="Page A.J."/>
            <person name="Ramamurthy T."/>
            <person name="Bizet C."/>
            <person name="Gamian A."/>
            <person name="Carle I."/>
            <person name="Sow A.G."/>
            <person name="Bouchier C."/>
            <person name="Wester A.L."/>
            <person name="Lejay-Collin M."/>
            <person name="Fonkoua M.C."/>
            <person name="Hello S.L."/>
            <person name="Blaser M.J."/>
            <person name="Jernberg C."/>
            <person name="Ruckly C."/>
            <person name="Merens A."/>
            <person name="Page A.L."/>
            <person name="Aslett M."/>
            <person name="Roggentin P."/>
            <person name="Fruth A."/>
            <person name="Denamur E."/>
            <person name="Venkatesan M."/>
            <person name="Bercovier H."/>
            <person name="Bodhidatta L."/>
            <person name="Chiou C.S."/>
            <person name="Clermont D."/>
            <person name="Colonna B."/>
            <person name="Egorova S."/>
            <person name="Pazhani G.P."/>
            <person name="Ezernitchi A.V."/>
            <person name="Guigon G."/>
            <person name="Harris S.R."/>
            <person name="Izumiya H."/>
            <person name="Korzeniowska-Kowal A."/>
            <person name="Lutynska A."/>
            <person name="Gouali M."/>
            <person name="Grimont F."/>
            <person name="Langendorf C."/>
            <person name="Marejkova M."/>
            <person name="Peterson L.A."/>
            <person name="Perez-Perez G."/>
            <person name="Ngandjio A."/>
            <person name="Podkolzin A."/>
            <person name="Souche E."/>
            <person name="Makarova M."/>
            <person name="Shipulin G.A."/>
            <person name="Ye C."/>
            <person name="Zemlickova H."/>
            <person name="Herpay M."/>
            <person name="Grimont P.A."/>
            <person name="Parkhill J."/>
            <person name="Sansonetti P."/>
            <person name="Holt K.E."/>
            <person name="Brisse S."/>
            <person name="Thomson N.R."/>
            <person name="Weill F.X."/>
        </authorList>
    </citation>
    <scope>NUCLEOTIDE SEQUENCE</scope>
    <source>
        <strain evidence="1">CAR10</strain>
        <plasmid evidence="1">pCAR10</plasmid>
    </source>
</reference>
<name>A0A142CLW8_SHIDY</name>